<sequence length="62" mass="6783">MIDASRCTGCGWCVAACPLNLLSLEPQGWKKHAVIDDEATCTGCKKCEKRCLFKALRVTTAH</sequence>
<dbReference type="Proteomes" id="UP000824366">
    <property type="component" value="Chromosome"/>
</dbReference>
<keyword evidence="6" id="KW-1185">Reference proteome</keyword>
<dbReference type="PROSITE" id="PS00198">
    <property type="entry name" value="4FE4S_FER_1"/>
    <property type="match status" value="1"/>
</dbReference>
<dbReference type="Gene3D" id="3.30.70.20">
    <property type="match status" value="1"/>
</dbReference>
<evidence type="ECO:0000256" key="1">
    <source>
        <dbReference type="ARBA" id="ARBA00022723"/>
    </source>
</evidence>
<dbReference type="InterPro" id="IPR017896">
    <property type="entry name" value="4Fe4S_Fe-S-bd"/>
</dbReference>
<dbReference type="InterPro" id="IPR017900">
    <property type="entry name" value="4Fe4S_Fe_S_CS"/>
</dbReference>
<dbReference type="SUPFAM" id="SSF54862">
    <property type="entry name" value="4Fe-4S ferredoxins"/>
    <property type="match status" value="1"/>
</dbReference>
<feature type="domain" description="4Fe-4S ferredoxin-type" evidence="4">
    <location>
        <begin position="1"/>
        <end position="27"/>
    </location>
</feature>
<keyword evidence="1" id="KW-0479">Metal-binding</keyword>
<accession>A0ABN6CZU9</accession>
<feature type="domain" description="4Fe-4S ferredoxin-type" evidence="4">
    <location>
        <begin position="31"/>
        <end position="61"/>
    </location>
</feature>
<evidence type="ECO:0000256" key="3">
    <source>
        <dbReference type="ARBA" id="ARBA00023014"/>
    </source>
</evidence>
<evidence type="ECO:0000256" key="2">
    <source>
        <dbReference type="ARBA" id="ARBA00023004"/>
    </source>
</evidence>
<keyword evidence="2" id="KW-0408">Iron</keyword>
<dbReference type="EMBL" id="AP024238">
    <property type="protein sequence ID" value="BCO25304.1"/>
    <property type="molecule type" value="Genomic_DNA"/>
</dbReference>
<dbReference type="Pfam" id="PF12838">
    <property type="entry name" value="Fer4_7"/>
    <property type="match status" value="1"/>
</dbReference>
<keyword evidence="3" id="KW-0411">Iron-sulfur</keyword>
<name>A0ABN6CZU9_9BURK</name>
<dbReference type="PROSITE" id="PS51379">
    <property type="entry name" value="4FE4S_FER_2"/>
    <property type="match status" value="2"/>
</dbReference>
<evidence type="ECO:0000313" key="5">
    <source>
        <dbReference type="EMBL" id="BCO25304.1"/>
    </source>
</evidence>
<gene>
    <name evidence="5" type="ORF">MIZ03_0164</name>
</gene>
<proteinExistence type="predicted"/>
<reference evidence="5 6" key="1">
    <citation type="journal article" date="2021" name="Microbiol. Spectr.">
        <title>A Single Bacterium Capable of Oxidation and Reduction of Iron at Circumneutral pH.</title>
        <authorList>
            <person name="Kato S."/>
            <person name="Ohkuma M."/>
        </authorList>
    </citation>
    <scope>NUCLEOTIDE SEQUENCE [LARGE SCALE GENOMIC DNA]</scope>
    <source>
        <strain evidence="5 6">MIZ03</strain>
    </source>
</reference>
<evidence type="ECO:0000313" key="6">
    <source>
        <dbReference type="Proteomes" id="UP000824366"/>
    </source>
</evidence>
<organism evidence="5 6">
    <name type="scientific">Rhodoferax lithotrophicus</name>
    <dbReference type="NCBI Taxonomy" id="2798804"/>
    <lineage>
        <taxon>Bacteria</taxon>
        <taxon>Pseudomonadati</taxon>
        <taxon>Pseudomonadota</taxon>
        <taxon>Betaproteobacteria</taxon>
        <taxon>Burkholderiales</taxon>
        <taxon>Comamonadaceae</taxon>
        <taxon>Rhodoferax</taxon>
    </lineage>
</organism>
<evidence type="ECO:0000259" key="4">
    <source>
        <dbReference type="PROSITE" id="PS51379"/>
    </source>
</evidence>
<protein>
    <submittedName>
        <fullName evidence="5">4Fe-4S ferredoxin, iron-sulfur binding domain protein</fullName>
    </submittedName>
</protein>